<dbReference type="HAMAP" id="MF_00193">
    <property type="entry name" value="NadE_ammonia_dep"/>
    <property type="match status" value="1"/>
</dbReference>
<dbReference type="InterPro" id="IPR003694">
    <property type="entry name" value="NAD_synthase"/>
</dbReference>
<evidence type="ECO:0000256" key="8">
    <source>
        <dbReference type="HAMAP-Rule" id="MF_00193"/>
    </source>
</evidence>
<dbReference type="InterPro" id="IPR022926">
    <property type="entry name" value="NH(3)-dep_NAD(+)_synth"/>
</dbReference>
<evidence type="ECO:0000259" key="11">
    <source>
        <dbReference type="Pfam" id="PF02540"/>
    </source>
</evidence>
<dbReference type="Gene3D" id="3.40.50.620">
    <property type="entry name" value="HUPs"/>
    <property type="match status" value="1"/>
</dbReference>
<keyword evidence="2 8" id="KW-0436">Ligase</keyword>
<dbReference type="NCBIfam" id="NF001979">
    <property type="entry name" value="PRK00768.1"/>
    <property type="match status" value="1"/>
</dbReference>
<feature type="binding site" evidence="8">
    <location>
        <position position="220"/>
    </location>
    <ligand>
        <name>ATP</name>
        <dbReference type="ChEBI" id="CHEBI:30616"/>
    </ligand>
</feature>
<dbReference type="PANTHER" id="PTHR23090">
    <property type="entry name" value="NH 3 /GLUTAMINE-DEPENDENT NAD + SYNTHETASE"/>
    <property type="match status" value="1"/>
</dbReference>
<accession>A0A378JQV7</accession>
<feature type="binding site" description="in other chain" evidence="8">
    <location>
        <position position="182"/>
    </location>
    <ligand>
        <name>deamido-NAD(+)</name>
        <dbReference type="ChEBI" id="CHEBI:58437"/>
        <note>ligand shared between two neighboring subunits</note>
    </ligand>
</feature>
<comment type="subunit">
    <text evidence="8">Homodimer.</text>
</comment>
<feature type="binding site" evidence="8">
    <location>
        <position position="174"/>
    </location>
    <ligand>
        <name>Mg(2+)</name>
        <dbReference type="ChEBI" id="CHEBI:18420"/>
    </ligand>
</feature>
<comment type="similarity">
    <text evidence="1 8 9">Belongs to the NAD synthetase family.</text>
</comment>
<feature type="binding site" evidence="8">
    <location>
        <position position="198"/>
    </location>
    <ligand>
        <name>ATP</name>
        <dbReference type="ChEBI" id="CHEBI:30616"/>
    </ligand>
</feature>
<feature type="domain" description="NAD/GMP synthase" evidence="11">
    <location>
        <begin position="31"/>
        <end position="274"/>
    </location>
</feature>
<evidence type="ECO:0000256" key="10">
    <source>
        <dbReference type="RuleBase" id="RU003812"/>
    </source>
</evidence>
<feature type="binding site" evidence="8">
    <location>
        <position position="58"/>
    </location>
    <ligand>
        <name>Mg(2+)</name>
        <dbReference type="ChEBI" id="CHEBI:18420"/>
    </ligand>
</feature>
<dbReference type="GO" id="GO:0008795">
    <property type="term" value="F:NAD+ synthase activity"/>
    <property type="evidence" value="ECO:0007669"/>
    <property type="project" value="UniProtKB-UniRule"/>
</dbReference>
<proteinExistence type="inferred from homology"/>
<dbReference type="SUPFAM" id="SSF52402">
    <property type="entry name" value="Adenine nucleotide alpha hydrolases-like"/>
    <property type="match status" value="1"/>
</dbReference>
<feature type="binding site" evidence="8">
    <location>
        <position position="189"/>
    </location>
    <ligand>
        <name>deamido-NAD(+)</name>
        <dbReference type="ChEBI" id="CHEBI:58437"/>
        <note>ligand shared between two neighboring subunits</note>
    </ligand>
</feature>
<evidence type="ECO:0000256" key="2">
    <source>
        <dbReference type="ARBA" id="ARBA00022598"/>
    </source>
</evidence>
<dbReference type="GO" id="GO:0005737">
    <property type="term" value="C:cytoplasm"/>
    <property type="evidence" value="ECO:0007669"/>
    <property type="project" value="InterPro"/>
</dbReference>
<evidence type="ECO:0000313" key="13">
    <source>
        <dbReference type="Proteomes" id="UP000254968"/>
    </source>
</evidence>
<evidence type="ECO:0000256" key="1">
    <source>
        <dbReference type="ARBA" id="ARBA00005859"/>
    </source>
</evidence>
<dbReference type="GO" id="GO:0004359">
    <property type="term" value="F:glutaminase activity"/>
    <property type="evidence" value="ECO:0007669"/>
    <property type="project" value="InterPro"/>
</dbReference>
<dbReference type="InterPro" id="IPR014729">
    <property type="entry name" value="Rossmann-like_a/b/a_fold"/>
</dbReference>
<keyword evidence="13" id="KW-1185">Reference proteome</keyword>
<keyword evidence="6 8" id="KW-0460">Magnesium</keyword>
<dbReference type="PANTHER" id="PTHR23090:SF7">
    <property type="entry name" value="NH(3)-DEPENDENT NAD(+) SYNTHETASE"/>
    <property type="match status" value="1"/>
</dbReference>
<feature type="binding site" description="in other chain" evidence="8">
    <location>
        <position position="149"/>
    </location>
    <ligand>
        <name>deamido-NAD(+)</name>
        <dbReference type="ChEBI" id="CHEBI:58437"/>
        <note>ligand shared between two neighboring subunits</note>
    </ligand>
</feature>
<dbReference type="OrthoDB" id="3266517at2"/>
<keyword evidence="4 8" id="KW-0547">Nucleotide-binding</keyword>
<dbReference type="RefSeq" id="WP_115304186.1">
    <property type="nucleotide sequence ID" value="NZ_CAAAHO010000009.1"/>
</dbReference>
<reference evidence="12 13" key="1">
    <citation type="submission" date="2018-06" db="EMBL/GenBank/DDBJ databases">
        <authorList>
            <consortium name="Pathogen Informatics"/>
            <person name="Doyle S."/>
        </authorList>
    </citation>
    <scope>NUCLEOTIDE SEQUENCE [LARGE SCALE GENOMIC DNA]</scope>
    <source>
        <strain evidence="12 13">NCTC13315</strain>
    </source>
</reference>
<dbReference type="GO" id="GO:0009435">
    <property type="term" value="P:NAD+ biosynthetic process"/>
    <property type="evidence" value="ECO:0007669"/>
    <property type="project" value="UniProtKB-UniRule"/>
</dbReference>
<comment type="pathway">
    <text evidence="8">Cofactor biosynthesis; NAD(+) biosynthesis; NAD(+) from deamido-NAD(+) (ammonia route): step 1/1.</text>
</comment>
<name>A0A378JQV7_9GAMM</name>
<sequence>MQSEQINYEEQKLIIQKLNVSSQFEAEQETQKRVEFIKTQILLTKRSTLVLGISGGIDSTVAGRLAQLAVESLRQQGENAQFIAMRLPYGIQKDEADAQQAIEFINPDTIYTVNIKPACDAMLASLLSSGIHFRDEAQQDFVMGNIKARQRMISQYAVAGATDGLVIGTDQAAEALMGFFTKYGDGACDIAPLEGLTKRRVRKIAMYLNAPNYLTNKVPTADLEDLSPLKPDEVAFGISYNDIDDFLEGKIVPESVYKIIYAAFKATTHKRNLPVTP</sequence>
<dbReference type="EMBL" id="UGNV01000003">
    <property type="protein sequence ID" value="STX55567.1"/>
    <property type="molecule type" value="Genomic_DNA"/>
</dbReference>
<evidence type="ECO:0000256" key="5">
    <source>
        <dbReference type="ARBA" id="ARBA00022840"/>
    </source>
</evidence>
<feature type="binding site" evidence="8">
    <location>
        <position position="169"/>
    </location>
    <ligand>
        <name>ATP</name>
        <dbReference type="ChEBI" id="CHEBI:30616"/>
    </ligand>
</feature>
<protein>
    <recommendedName>
        <fullName evidence="8 10">NH(3)-dependent NAD(+) synthetase</fullName>
        <ecNumber evidence="8 10">6.3.1.5</ecNumber>
    </recommendedName>
</protein>
<dbReference type="CDD" id="cd00553">
    <property type="entry name" value="NAD_synthase"/>
    <property type="match status" value="1"/>
</dbReference>
<organism evidence="12 13">
    <name type="scientific">Legionella beliardensis</name>
    <dbReference type="NCBI Taxonomy" id="91822"/>
    <lineage>
        <taxon>Bacteria</taxon>
        <taxon>Pseudomonadati</taxon>
        <taxon>Pseudomonadota</taxon>
        <taxon>Gammaproteobacteria</taxon>
        <taxon>Legionellales</taxon>
        <taxon>Legionellaceae</taxon>
        <taxon>Legionella</taxon>
    </lineage>
</organism>
<keyword evidence="7 8" id="KW-0520">NAD</keyword>
<evidence type="ECO:0000256" key="4">
    <source>
        <dbReference type="ARBA" id="ARBA00022741"/>
    </source>
</evidence>
<dbReference type="Proteomes" id="UP000254968">
    <property type="component" value="Unassembled WGS sequence"/>
</dbReference>
<gene>
    <name evidence="12" type="primary">nadE_2</name>
    <name evidence="8" type="synonym">nadE</name>
    <name evidence="12" type="ORF">NCTC13315_02938</name>
</gene>
<dbReference type="InterPro" id="IPR022310">
    <property type="entry name" value="NAD/GMP_synthase"/>
</dbReference>
<evidence type="ECO:0000313" key="12">
    <source>
        <dbReference type="EMBL" id="STX55567.1"/>
    </source>
</evidence>
<evidence type="ECO:0000256" key="9">
    <source>
        <dbReference type="RuleBase" id="RU003811"/>
    </source>
</evidence>
<dbReference type="UniPathway" id="UPA00253">
    <property type="reaction ID" value="UER00333"/>
</dbReference>
<dbReference type="GO" id="GO:0003952">
    <property type="term" value="F:NAD+ synthase (glutamine-hydrolyzing) activity"/>
    <property type="evidence" value="ECO:0007669"/>
    <property type="project" value="InterPro"/>
</dbReference>
<dbReference type="EC" id="6.3.1.5" evidence="8 10"/>
<evidence type="ECO:0000256" key="3">
    <source>
        <dbReference type="ARBA" id="ARBA00022723"/>
    </source>
</evidence>
<evidence type="ECO:0000256" key="7">
    <source>
        <dbReference type="ARBA" id="ARBA00023027"/>
    </source>
</evidence>
<keyword evidence="3 8" id="KW-0479">Metal-binding</keyword>
<feature type="binding site" evidence="8">
    <location>
        <begin position="52"/>
        <end position="59"/>
    </location>
    <ligand>
        <name>ATP</name>
        <dbReference type="ChEBI" id="CHEBI:30616"/>
    </ligand>
</feature>
<comment type="function">
    <text evidence="8">Catalyzes the ATP-dependent amidation of deamido-NAD to form NAD. Uses ammonia as a nitrogen source.</text>
</comment>
<dbReference type="Pfam" id="PF02540">
    <property type="entry name" value="NAD_synthase"/>
    <property type="match status" value="1"/>
</dbReference>
<dbReference type="GO" id="GO:0005524">
    <property type="term" value="F:ATP binding"/>
    <property type="evidence" value="ECO:0007669"/>
    <property type="project" value="UniProtKB-UniRule"/>
</dbReference>
<dbReference type="AlphaFoldDB" id="A0A378JQV7"/>
<evidence type="ECO:0000256" key="6">
    <source>
        <dbReference type="ARBA" id="ARBA00022842"/>
    </source>
</evidence>
<keyword evidence="5 8" id="KW-0067">ATP-binding</keyword>
<feature type="binding site" description="in other chain" evidence="8">
    <location>
        <begin position="269"/>
        <end position="270"/>
    </location>
    <ligand>
        <name>deamido-NAD(+)</name>
        <dbReference type="ChEBI" id="CHEBI:58437"/>
        <note>ligand shared between two neighboring subunits</note>
    </ligand>
</feature>
<comment type="catalytic activity">
    <reaction evidence="8 10">
        <text>deamido-NAD(+) + NH4(+) + ATP = AMP + diphosphate + NAD(+) + H(+)</text>
        <dbReference type="Rhea" id="RHEA:21188"/>
        <dbReference type="ChEBI" id="CHEBI:15378"/>
        <dbReference type="ChEBI" id="CHEBI:28938"/>
        <dbReference type="ChEBI" id="CHEBI:30616"/>
        <dbReference type="ChEBI" id="CHEBI:33019"/>
        <dbReference type="ChEBI" id="CHEBI:57540"/>
        <dbReference type="ChEBI" id="CHEBI:58437"/>
        <dbReference type="ChEBI" id="CHEBI:456215"/>
        <dbReference type="EC" id="6.3.1.5"/>
    </reaction>
</comment>
<dbReference type="GO" id="GO:0046872">
    <property type="term" value="F:metal ion binding"/>
    <property type="evidence" value="ECO:0007669"/>
    <property type="project" value="UniProtKB-KW"/>
</dbReference>
<dbReference type="NCBIfam" id="TIGR00552">
    <property type="entry name" value="nadE"/>
    <property type="match status" value="1"/>
</dbReference>